<dbReference type="Proteomes" id="UP000198534">
    <property type="component" value="Unassembled WGS sequence"/>
</dbReference>
<protein>
    <submittedName>
        <fullName evidence="5">ABC-2 type transport system ATP-binding protein</fullName>
    </submittedName>
</protein>
<name>A0A1H2VDS2_9BACL</name>
<keyword evidence="1" id="KW-0813">Transport</keyword>
<evidence type="ECO:0000256" key="2">
    <source>
        <dbReference type="ARBA" id="ARBA00022741"/>
    </source>
</evidence>
<dbReference type="AlphaFoldDB" id="A0A1H2VDS2"/>
<accession>A0A1H2VDS2</accession>
<dbReference type="InterPro" id="IPR003593">
    <property type="entry name" value="AAA+_ATPase"/>
</dbReference>
<sequence>MIWLGNVSKSYEKGGELAVDRLQLQVKPGEIFGFLGPNGAGKTTTIKMVTGILRPDEGEIEVDGVSMVDSPLEAKGRIGYVPDQPEAIMRVTGWEYLRFIADVYGVSEEERKVRLPQLLERYGMEEAVYDLMNGYSRGMKQKLAVIASLIHDPAVWILDEPMVGLDPQAAMVVKEEMKKWRDRGKTIFFSTHVLEVAERLCDRVAILQKGQLMAVGTMDELKQGSGVVADEETLERLFLELTGT</sequence>
<keyword evidence="3 5" id="KW-0067">ATP-binding</keyword>
<keyword evidence="2" id="KW-0547">Nucleotide-binding</keyword>
<dbReference type="PANTHER" id="PTHR42939">
    <property type="entry name" value="ABC TRANSPORTER ATP-BINDING PROTEIN ALBC-RELATED"/>
    <property type="match status" value="1"/>
</dbReference>
<evidence type="ECO:0000313" key="5">
    <source>
        <dbReference type="EMBL" id="SDW66019.1"/>
    </source>
</evidence>
<feature type="domain" description="ABC transporter" evidence="4">
    <location>
        <begin position="2"/>
        <end position="234"/>
    </location>
</feature>
<dbReference type="PANTHER" id="PTHR42939:SF1">
    <property type="entry name" value="ABC TRANSPORTER ATP-BINDING PROTEIN ALBC-RELATED"/>
    <property type="match status" value="1"/>
</dbReference>
<evidence type="ECO:0000259" key="4">
    <source>
        <dbReference type="PROSITE" id="PS50893"/>
    </source>
</evidence>
<dbReference type="EMBL" id="FNNQ01000005">
    <property type="protein sequence ID" value="SDW66019.1"/>
    <property type="molecule type" value="Genomic_DNA"/>
</dbReference>
<evidence type="ECO:0000256" key="3">
    <source>
        <dbReference type="ARBA" id="ARBA00022840"/>
    </source>
</evidence>
<evidence type="ECO:0000256" key="1">
    <source>
        <dbReference type="ARBA" id="ARBA00022448"/>
    </source>
</evidence>
<dbReference type="SMART" id="SM00382">
    <property type="entry name" value="AAA"/>
    <property type="match status" value="1"/>
</dbReference>
<dbReference type="RefSeq" id="WP_091737969.1">
    <property type="nucleotide sequence ID" value="NZ_FNNQ01000005.1"/>
</dbReference>
<dbReference type="InterPro" id="IPR027417">
    <property type="entry name" value="P-loop_NTPase"/>
</dbReference>
<dbReference type="SUPFAM" id="SSF52540">
    <property type="entry name" value="P-loop containing nucleoside triphosphate hydrolases"/>
    <property type="match status" value="1"/>
</dbReference>
<gene>
    <name evidence="5" type="ORF">SAMN05444487_10561</name>
</gene>
<reference evidence="5 6" key="1">
    <citation type="submission" date="2016-10" db="EMBL/GenBank/DDBJ databases">
        <authorList>
            <person name="de Groot N.N."/>
        </authorList>
    </citation>
    <scope>NUCLEOTIDE SEQUENCE [LARGE SCALE GENOMIC DNA]</scope>
    <source>
        <strain evidence="5 6">DSM 45610</strain>
    </source>
</reference>
<keyword evidence="6" id="KW-1185">Reference proteome</keyword>
<dbReference type="InterPro" id="IPR003439">
    <property type="entry name" value="ABC_transporter-like_ATP-bd"/>
</dbReference>
<dbReference type="PROSITE" id="PS50893">
    <property type="entry name" value="ABC_TRANSPORTER_2"/>
    <property type="match status" value="1"/>
</dbReference>
<dbReference type="Pfam" id="PF00005">
    <property type="entry name" value="ABC_tran"/>
    <property type="match status" value="1"/>
</dbReference>
<dbReference type="GO" id="GO:0016887">
    <property type="term" value="F:ATP hydrolysis activity"/>
    <property type="evidence" value="ECO:0007669"/>
    <property type="project" value="InterPro"/>
</dbReference>
<organism evidence="5 6">
    <name type="scientific">Marininema mesophilum</name>
    <dbReference type="NCBI Taxonomy" id="1048340"/>
    <lineage>
        <taxon>Bacteria</taxon>
        <taxon>Bacillati</taxon>
        <taxon>Bacillota</taxon>
        <taxon>Bacilli</taxon>
        <taxon>Bacillales</taxon>
        <taxon>Thermoactinomycetaceae</taxon>
        <taxon>Marininema</taxon>
    </lineage>
</organism>
<dbReference type="OrthoDB" id="9804819at2"/>
<dbReference type="GO" id="GO:0005524">
    <property type="term" value="F:ATP binding"/>
    <property type="evidence" value="ECO:0007669"/>
    <property type="project" value="UniProtKB-KW"/>
</dbReference>
<evidence type="ECO:0000313" key="6">
    <source>
        <dbReference type="Proteomes" id="UP000198534"/>
    </source>
</evidence>
<proteinExistence type="predicted"/>
<dbReference type="CDD" id="cd03230">
    <property type="entry name" value="ABC_DR_subfamily_A"/>
    <property type="match status" value="1"/>
</dbReference>
<dbReference type="STRING" id="1048340.SAMN05444487_10561"/>
<dbReference type="Gene3D" id="3.40.50.300">
    <property type="entry name" value="P-loop containing nucleotide triphosphate hydrolases"/>
    <property type="match status" value="1"/>
</dbReference>
<dbReference type="InterPro" id="IPR051782">
    <property type="entry name" value="ABC_Transporter_VariousFunc"/>
</dbReference>